<dbReference type="NCBIfam" id="TIGR00044">
    <property type="entry name" value="YggS family pyridoxal phosphate-dependent enzyme"/>
    <property type="match status" value="1"/>
</dbReference>
<accession>A0AAV7YMA4</accession>
<feature type="domain" description="Alanine racemase N-terminal" evidence="5">
    <location>
        <begin position="29"/>
        <end position="226"/>
    </location>
</feature>
<sequence length="229" mass="26385">MSTIKERIATIQKKITTEFEKTTFSKKPILLAVSKIKPAELVLEAYEAGHRDFGENYVKELNTKAQEVEKSDIRWHFIGHLQSNKAKLLCSTKNLYMMQTVHSIKIARLLNKHCQEREEPLRVMIQINTSGEENKSGCDPENCHEIIQFILNDCPNLKFVGIMMIGFFAQENDFKRLSQLKEQISKRLQIDSNEIELSMGMSNDYETAIKYGSTCVRVGSLIFGQRNYN</sequence>
<dbReference type="PANTHER" id="PTHR10146:SF14">
    <property type="entry name" value="PYRIDOXAL PHOSPHATE HOMEOSTASIS PROTEIN"/>
    <property type="match status" value="1"/>
</dbReference>
<organism evidence="6 8">
    <name type="scientific">Anaeramoeba flamelloides</name>
    <dbReference type="NCBI Taxonomy" id="1746091"/>
    <lineage>
        <taxon>Eukaryota</taxon>
        <taxon>Metamonada</taxon>
        <taxon>Anaeramoebidae</taxon>
        <taxon>Anaeramoeba</taxon>
    </lineage>
</organism>
<keyword evidence="1 2" id="KW-0663">Pyridoxal phosphate</keyword>
<evidence type="ECO:0000256" key="2">
    <source>
        <dbReference type="HAMAP-Rule" id="MF_03225"/>
    </source>
</evidence>
<evidence type="ECO:0000313" key="7">
    <source>
        <dbReference type="EMBL" id="KAJ6240965.1"/>
    </source>
</evidence>
<dbReference type="EMBL" id="JANTQA010000048">
    <property type="protein sequence ID" value="KAJ3430932.1"/>
    <property type="molecule type" value="Genomic_DNA"/>
</dbReference>
<dbReference type="Gene3D" id="3.20.20.10">
    <property type="entry name" value="Alanine racemase"/>
    <property type="match status" value="1"/>
</dbReference>
<dbReference type="InterPro" id="IPR001608">
    <property type="entry name" value="Ala_racemase_N"/>
</dbReference>
<comment type="cofactor">
    <cofactor evidence="3">
        <name>pyridoxal 5'-phosphate</name>
        <dbReference type="ChEBI" id="CHEBI:597326"/>
    </cofactor>
</comment>
<gene>
    <name evidence="6" type="ORF">M0812_02607</name>
    <name evidence="7" type="ORF">M0813_23614</name>
</gene>
<dbReference type="Proteomes" id="UP001146793">
    <property type="component" value="Unassembled WGS sequence"/>
</dbReference>
<protein>
    <recommendedName>
        <fullName evidence="2">Pyridoxal phosphate homeostasis protein</fullName>
        <shortName evidence="2">PLP homeostasis protein</shortName>
    </recommendedName>
</protein>
<dbReference type="GO" id="GO:0030170">
    <property type="term" value="F:pyridoxal phosphate binding"/>
    <property type="evidence" value="ECO:0007669"/>
    <property type="project" value="UniProtKB-UniRule"/>
</dbReference>
<dbReference type="HAMAP" id="MF_02087">
    <property type="entry name" value="PLP_homeostasis"/>
    <property type="match status" value="1"/>
</dbReference>
<comment type="similarity">
    <text evidence="2 4">Belongs to the pyridoxal phosphate-binding protein YggS/PROSC family.</text>
</comment>
<dbReference type="FunFam" id="3.20.20.10:FF:000018">
    <property type="entry name" value="Pyridoxal phosphate homeostasis protein"/>
    <property type="match status" value="1"/>
</dbReference>
<comment type="function">
    <text evidence="2">Pyridoxal 5'-phosphate (PLP)-binding protein, which may be involved in intracellular homeostatic regulation of pyridoxal 5'-phosphate (PLP), the active form of vitamin B6.</text>
</comment>
<comment type="caution">
    <text evidence="6">The sequence shown here is derived from an EMBL/GenBank/DDBJ whole genome shotgun (WGS) entry which is preliminary data.</text>
</comment>
<evidence type="ECO:0000256" key="3">
    <source>
        <dbReference type="PIRSR" id="PIRSR004848-1"/>
    </source>
</evidence>
<dbReference type="AlphaFoldDB" id="A0AAV7YMA4"/>
<keyword evidence="9" id="KW-1185">Reference proteome</keyword>
<reference evidence="7" key="1">
    <citation type="submission" date="2022-08" db="EMBL/GenBank/DDBJ databases">
        <title>Novel sulfate-reducing endosymbionts in the free-living metamonad Anaeramoeba.</title>
        <authorList>
            <person name="Jerlstrom-Hultqvist J."/>
            <person name="Cepicka I."/>
            <person name="Gallot-Lavallee L."/>
            <person name="Salas-Leiva D."/>
            <person name="Curtis B.A."/>
            <person name="Zahonova K."/>
            <person name="Pipaliya S."/>
            <person name="Dacks J."/>
            <person name="Roger A.J."/>
        </authorList>
    </citation>
    <scope>NUCLEOTIDE SEQUENCE</scope>
    <source>
        <strain evidence="7">Schooner1</strain>
    </source>
</reference>
<dbReference type="PROSITE" id="PS01211">
    <property type="entry name" value="UPF0001"/>
    <property type="match status" value="1"/>
</dbReference>
<dbReference type="EMBL" id="JAOAOG010000197">
    <property type="protein sequence ID" value="KAJ6240965.1"/>
    <property type="molecule type" value="Genomic_DNA"/>
</dbReference>
<evidence type="ECO:0000313" key="6">
    <source>
        <dbReference type="EMBL" id="KAJ3430932.1"/>
    </source>
</evidence>
<dbReference type="CDD" id="cd06822">
    <property type="entry name" value="PLPDE_III_YBL036c_euk"/>
    <property type="match status" value="1"/>
</dbReference>
<evidence type="ECO:0000259" key="5">
    <source>
        <dbReference type="Pfam" id="PF01168"/>
    </source>
</evidence>
<dbReference type="Pfam" id="PF01168">
    <property type="entry name" value="Ala_racemase_N"/>
    <property type="match status" value="1"/>
</dbReference>
<dbReference type="PIRSF" id="PIRSF004848">
    <property type="entry name" value="YBL036c_PLPDEIII"/>
    <property type="match status" value="1"/>
</dbReference>
<dbReference type="InterPro" id="IPR029066">
    <property type="entry name" value="PLP-binding_barrel"/>
</dbReference>
<reference evidence="6" key="2">
    <citation type="submission" date="2022-08" db="EMBL/GenBank/DDBJ databases">
        <title>Novel sulphate-reducing endosymbionts in the free-living metamonad Anaeramoeba.</title>
        <authorList>
            <person name="Jerlstrom-Hultqvist J."/>
            <person name="Cepicka I."/>
            <person name="Gallot-Lavallee L."/>
            <person name="Salas-Leiva D."/>
            <person name="Curtis B.A."/>
            <person name="Zahonova K."/>
            <person name="Pipaliya S."/>
            <person name="Dacks J."/>
            <person name="Roger A.J."/>
        </authorList>
    </citation>
    <scope>NUCLEOTIDE SEQUENCE</scope>
    <source>
        <strain evidence="6">Busselton2</strain>
    </source>
</reference>
<dbReference type="Proteomes" id="UP001150062">
    <property type="component" value="Unassembled WGS sequence"/>
</dbReference>
<evidence type="ECO:0000313" key="9">
    <source>
        <dbReference type="Proteomes" id="UP001150062"/>
    </source>
</evidence>
<evidence type="ECO:0000256" key="4">
    <source>
        <dbReference type="RuleBase" id="RU004514"/>
    </source>
</evidence>
<evidence type="ECO:0000256" key="1">
    <source>
        <dbReference type="ARBA" id="ARBA00022898"/>
    </source>
</evidence>
<name>A0AAV7YMA4_9EUKA</name>
<feature type="modified residue" description="N6-(pyridoxal phosphate)lysine" evidence="2 3">
    <location>
        <position position="35"/>
    </location>
</feature>
<proteinExistence type="inferred from homology"/>
<evidence type="ECO:0000313" key="8">
    <source>
        <dbReference type="Proteomes" id="UP001146793"/>
    </source>
</evidence>
<dbReference type="SUPFAM" id="SSF51419">
    <property type="entry name" value="PLP-binding barrel"/>
    <property type="match status" value="1"/>
</dbReference>
<dbReference type="PANTHER" id="PTHR10146">
    <property type="entry name" value="PROLINE SYNTHETASE CO-TRANSCRIBED BACTERIAL HOMOLOG PROTEIN"/>
    <property type="match status" value="1"/>
</dbReference>
<dbReference type="InterPro" id="IPR011078">
    <property type="entry name" value="PyrdxlP_homeostasis"/>
</dbReference>